<dbReference type="AlphaFoldDB" id="T1JGR0"/>
<accession>T1JGR0</accession>
<evidence type="ECO:0000313" key="3">
    <source>
        <dbReference type="Proteomes" id="UP000014500"/>
    </source>
</evidence>
<reference evidence="2" key="2">
    <citation type="submission" date="2015-02" db="UniProtKB">
        <authorList>
            <consortium name="EnsemblMetazoa"/>
        </authorList>
    </citation>
    <scope>IDENTIFICATION</scope>
</reference>
<keyword evidence="1" id="KW-1133">Transmembrane helix</keyword>
<reference evidence="3" key="1">
    <citation type="submission" date="2011-05" db="EMBL/GenBank/DDBJ databases">
        <authorList>
            <person name="Richards S.R."/>
            <person name="Qu J."/>
            <person name="Jiang H."/>
            <person name="Jhangiani S.N."/>
            <person name="Agravi P."/>
            <person name="Goodspeed R."/>
            <person name="Gross S."/>
            <person name="Mandapat C."/>
            <person name="Jackson L."/>
            <person name="Mathew T."/>
            <person name="Pu L."/>
            <person name="Thornton R."/>
            <person name="Saada N."/>
            <person name="Wilczek-Boney K.B."/>
            <person name="Lee S."/>
            <person name="Kovar C."/>
            <person name="Wu Y."/>
            <person name="Scherer S.E."/>
            <person name="Worley K.C."/>
            <person name="Muzny D.M."/>
            <person name="Gibbs R."/>
        </authorList>
    </citation>
    <scope>NUCLEOTIDE SEQUENCE</scope>
    <source>
        <strain evidence="3">Brora</strain>
    </source>
</reference>
<dbReference type="STRING" id="126957.T1JGR0"/>
<dbReference type="Proteomes" id="UP000014500">
    <property type="component" value="Unassembled WGS sequence"/>
</dbReference>
<feature type="transmembrane region" description="Helical" evidence="1">
    <location>
        <begin position="57"/>
        <end position="77"/>
    </location>
</feature>
<dbReference type="EnsemblMetazoa" id="SMAR013034-RA">
    <property type="protein sequence ID" value="SMAR013034-PA"/>
    <property type="gene ID" value="SMAR013034"/>
</dbReference>
<dbReference type="PANTHER" id="PTHR14549">
    <property type="entry name" value="TRANSMEMBRANE PROTEIN 223"/>
    <property type="match status" value="1"/>
</dbReference>
<organism evidence="2 3">
    <name type="scientific">Strigamia maritima</name>
    <name type="common">European centipede</name>
    <name type="synonym">Geophilus maritimus</name>
    <dbReference type="NCBI Taxonomy" id="126957"/>
    <lineage>
        <taxon>Eukaryota</taxon>
        <taxon>Metazoa</taxon>
        <taxon>Ecdysozoa</taxon>
        <taxon>Arthropoda</taxon>
        <taxon>Myriapoda</taxon>
        <taxon>Chilopoda</taxon>
        <taxon>Pleurostigmophora</taxon>
        <taxon>Geophilomorpha</taxon>
        <taxon>Linotaeniidae</taxon>
        <taxon>Strigamia</taxon>
    </lineage>
</organism>
<evidence type="ECO:0000313" key="2">
    <source>
        <dbReference type="EnsemblMetazoa" id="SMAR013034-PA"/>
    </source>
</evidence>
<keyword evidence="3" id="KW-1185">Reference proteome</keyword>
<dbReference type="Pfam" id="PF06979">
    <property type="entry name" value="TMEM70"/>
    <property type="match status" value="1"/>
</dbReference>
<dbReference type="InterPro" id="IPR026100">
    <property type="entry name" value="Tmem223"/>
</dbReference>
<name>T1JGR0_STRMM</name>
<dbReference type="HOGENOM" id="CLU_099187_1_0_1"/>
<proteinExistence type="predicted"/>
<sequence length="218" mass="25396">MAYSVSIAGFYKRFSRNISRNASFSFAKNKLLPFEVDTRVGKDVTLYQYENTRFHRLLSFFAVGQFFCWGYLSHFAYTCLRDTPISDPDGDIKTKLPFWRRINMGENKYRYGLTVLCASLGYMIVSAAWLFSFRSIHSLVLLRGGEKLRIVTYKPFGLRRNLRVDVDQTACSHSRNDATSFLSLKVKGHYLYFLLDKSGTFTNRRLFDHTAGMKRKFE</sequence>
<keyword evidence="1" id="KW-0812">Transmembrane</keyword>
<evidence type="ECO:0000256" key="1">
    <source>
        <dbReference type="SAM" id="Phobius"/>
    </source>
</evidence>
<dbReference type="EMBL" id="JH432211">
    <property type="status" value="NOT_ANNOTATED_CDS"/>
    <property type="molecule type" value="Genomic_DNA"/>
</dbReference>
<dbReference type="GO" id="GO:0007399">
    <property type="term" value="P:nervous system development"/>
    <property type="evidence" value="ECO:0007669"/>
    <property type="project" value="TreeGrafter"/>
</dbReference>
<evidence type="ECO:0008006" key="4">
    <source>
        <dbReference type="Google" id="ProtNLM"/>
    </source>
</evidence>
<dbReference type="GO" id="GO:0005739">
    <property type="term" value="C:mitochondrion"/>
    <property type="evidence" value="ECO:0007669"/>
    <property type="project" value="TreeGrafter"/>
</dbReference>
<keyword evidence="1" id="KW-0472">Membrane</keyword>
<dbReference type="eggNOG" id="ENOG502S0RN">
    <property type="taxonomic scope" value="Eukaryota"/>
</dbReference>
<dbReference type="OMA" id="KQVSCMA"/>
<dbReference type="InterPro" id="IPR045325">
    <property type="entry name" value="TMEM70/TMEM186/TMEM223"/>
</dbReference>
<dbReference type="PhylomeDB" id="T1JGR0"/>
<feature type="transmembrane region" description="Helical" evidence="1">
    <location>
        <begin position="111"/>
        <end position="133"/>
    </location>
</feature>
<protein>
    <recommendedName>
        <fullName evidence="4">Transmembrane protein 223</fullName>
    </recommendedName>
</protein>
<dbReference type="PANTHER" id="PTHR14549:SF2">
    <property type="entry name" value="TRANSMEMBRANE PROTEIN 223"/>
    <property type="match status" value="1"/>
</dbReference>